<feature type="compositionally biased region" description="Basic and acidic residues" evidence="1">
    <location>
        <begin position="120"/>
        <end position="143"/>
    </location>
</feature>
<dbReference type="Pfam" id="PF15375">
    <property type="entry name" value="FSAF1"/>
    <property type="match status" value="1"/>
</dbReference>
<feature type="region of interest" description="Disordered" evidence="1">
    <location>
        <begin position="241"/>
        <end position="278"/>
    </location>
</feature>
<dbReference type="EMBL" id="OU015569">
    <property type="protein sequence ID" value="CAG5097708.1"/>
    <property type="molecule type" value="Genomic_DNA"/>
</dbReference>
<dbReference type="InterPro" id="IPR052852">
    <property type="entry name" value="SSU_Processome_Comp"/>
</dbReference>
<feature type="region of interest" description="Disordered" evidence="1">
    <location>
        <begin position="24"/>
        <end position="143"/>
    </location>
</feature>
<dbReference type="PANTHER" id="PTHR28366:SF1">
    <property type="entry name" value="CHROMOSOME 1 OPEN READING FRAME 131"/>
    <property type="match status" value="1"/>
</dbReference>
<gene>
    <name evidence="2" type="ORF">OKIOD_LOCUS6755</name>
</gene>
<sequence>MFERIIMVSGKKRRAKLEILLQDENGILVKEKEIPPIVSQAKSRKILEIEEENESSESSSEEERTTEQDSEDECEDTKEPNTRETEEVNDQGEASDEVESESDEDSQPEIITFVDPMQAAKEKREKARREREAKSIDKRRNKRKVVEMEQITKKEMRQQIEDVKFKVQQYGLQGYTPEERRKRERARLIKLGAKAPKAEWKNYKVMMEEKKQAAIDAAEKKASEDPSMAFMTAPSLTKPKKIKNTFWSDRTKNSNRQSIGSWKGGQLSISKTKVKKFS</sequence>
<proteinExistence type="predicted"/>
<feature type="compositionally biased region" description="Acidic residues" evidence="1">
    <location>
        <begin position="87"/>
        <end position="107"/>
    </location>
</feature>
<reference evidence="2 3" key="1">
    <citation type="submission" date="2021-04" db="EMBL/GenBank/DDBJ databases">
        <authorList>
            <person name="Bliznina A."/>
        </authorList>
    </citation>
    <scope>NUCLEOTIDE SEQUENCE [LARGE SCALE GENOMIC DNA]</scope>
</reference>
<accession>A0ABN7SH97</accession>
<dbReference type="PANTHER" id="PTHR28366">
    <property type="entry name" value="CHROMOSOME 1 OPEN READING FRAME 131"/>
    <property type="match status" value="1"/>
</dbReference>
<name>A0ABN7SH97_OIKDI</name>
<feature type="compositionally biased region" description="Basic and acidic residues" evidence="1">
    <location>
        <begin position="77"/>
        <end position="86"/>
    </location>
</feature>
<dbReference type="Proteomes" id="UP001158576">
    <property type="component" value="Chromosome XSR"/>
</dbReference>
<dbReference type="InterPro" id="IPR027973">
    <property type="entry name" value="FSAF1-like"/>
</dbReference>
<evidence type="ECO:0000313" key="2">
    <source>
        <dbReference type="EMBL" id="CAG5097708.1"/>
    </source>
</evidence>
<evidence type="ECO:0000313" key="3">
    <source>
        <dbReference type="Proteomes" id="UP001158576"/>
    </source>
</evidence>
<protein>
    <submittedName>
        <fullName evidence="2">Oidioi.mRNA.OKI2018_I69.XSR.g15197.t1.cds</fullName>
    </submittedName>
</protein>
<organism evidence="2 3">
    <name type="scientific">Oikopleura dioica</name>
    <name type="common">Tunicate</name>
    <dbReference type="NCBI Taxonomy" id="34765"/>
    <lineage>
        <taxon>Eukaryota</taxon>
        <taxon>Metazoa</taxon>
        <taxon>Chordata</taxon>
        <taxon>Tunicata</taxon>
        <taxon>Appendicularia</taxon>
        <taxon>Copelata</taxon>
        <taxon>Oikopleuridae</taxon>
        <taxon>Oikopleura</taxon>
    </lineage>
</organism>
<evidence type="ECO:0000256" key="1">
    <source>
        <dbReference type="SAM" id="MobiDB-lite"/>
    </source>
</evidence>
<keyword evidence="3" id="KW-1185">Reference proteome</keyword>